<dbReference type="PROSITE" id="PS50893">
    <property type="entry name" value="ABC_TRANSPORTER_2"/>
    <property type="match status" value="1"/>
</dbReference>
<reference evidence="7" key="1">
    <citation type="submission" date="2019-02" db="EMBL/GenBank/DDBJ databases">
        <authorList>
            <person name="Gruber-Vodicka R. H."/>
            <person name="Seah K. B. B."/>
        </authorList>
    </citation>
    <scope>NUCLEOTIDE SEQUENCE</scope>
    <source>
        <strain evidence="7">BECK_S127</strain>
    </source>
</reference>
<dbReference type="PANTHER" id="PTHR42794">
    <property type="entry name" value="HEMIN IMPORT ATP-BINDING PROTEIN HMUV"/>
    <property type="match status" value="1"/>
</dbReference>
<dbReference type="InterPro" id="IPR003593">
    <property type="entry name" value="AAA+_ATPase"/>
</dbReference>
<proteinExistence type="predicted"/>
<evidence type="ECO:0000256" key="5">
    <source>
        <dbReference type="ARBA" id="ARBA00037066"/>
    </source>
</evidence>
<dbReference type="SUPFAM" id="SSF52540">
    <property type="entry name" value="P-loop containing nucleoside triphosphate hydrolases"/>
    <property type="match status" value="1"/>
</dbReference>
<dbReference type="Gene3D" id="3.40.50.300">
    <property type="entry name" value="P-loop containing nucleotide triphosphate hydrolases"/>
    <property type="match status" value="1"/>
</dbReference>
<evidence type="ECO:0000256" key="4">
    <source>
        <dbReference type="ARBA" id="ARBA00022967"/>
    </source>
</evidence>
<dbReference type="Pfam" id="PF00005">
    <property type="entry name" value="ABC_tran"/>
    <property type="match status" value="1"/>
</dbReference>
<sequence>MDLRAENLTLTIGGKVVVRQLNITASKGQCWAVLGRNGVGKTTLIRCLAGLDKPDSGAIHLDDIALTSLSRRQVAKHLGVLFQQGGNAFPSTVWETIVSGRYPHLPAWQPDTKQDRAIAHRALRVVELDGYEERVMATLSGGERRRLDLAVVLTQDPVVFLLDEPANHLDLRYQILLLQHMRQLADERGKTILMALHDMNLAARFCDHALLLYGSGRYDGGPLGPLFRSEQLTELYDYPVRSVVHDGRCYWFPS</sequence>
<protein>
    <submittedName>
        <fullName evidence="7">Iron complex transport system ATP-binding protein</fullName>
    </submittedName>
</protein>
<dbReference type="EMBL" id="CAADHB010000021">
    <property type="protein sequence ID" value="VFK78652.1"/>
    <property type="molecule type" value="Genomic_DNA"/>
</dbReference>
<dbReference type="GO" id="GO:0016887">
    <property type="term" value="F:ATP hydrolysis activity"/>
    <property type="evidence" value="ECO:0007669"/>
    <property type="project" value="InterPro"/>
</dbReference>
<evidence type="ECO:0000256" key="2">
    <source>
        <dbReference type="ARBA" id="ARBA00022741"/>
    </source>
</evidence>
<dbReference type="InterPro" id="IPR027417">
    <property type="entry name" value="P-loop_NTPase"/>
</dbReference>
<keyword evidence="3 7" id="KW-0067">ATP-binding</keyword>
<dbReference type="PROSITE" id="PS00211">
    <property type="entry name" value="ABC_TRANSPORTER_1"/>
    <property type="match status" value="1"/>
</dbReference>
<dbReference type="InterPro" id="IPR017871">
    <property type="entry name" value="ABC_transporter-like_CS"/>
</dbReference>
<dbReference type="GO" id="GO:0005524">
    <property type="term" value="F:ATP binding"/>
    <property type="evidence" value="ECO:0007669"/>
    <property type="project" value="UniProtKB-KW"/>
</dbReference>
<evidence type="ECO:0000256" key="3">
    <source>
        <dbReference type="ARBA" id="ARBA00022840"/>
    </source>
</evidence>
<accession>A0A451BK33</accession>
<organism evidence="7">
    <name type="scientific">Candidatus Kentrum sp. SD</name>
    <dbReference type="NCBI Taxonomy" id="2126332"/>
    <lineage>
        <taxon>Bacteria</taxon>
        <taxon>Pseudomonadati</taxon>
        <taxon>Pseudomonadota</taxon>
        <taxon>Gammaproteobacteria</taxon>
        <taxon>Candidatus Kentrum</taxon>
    </lineage>
</organism>
<evidence type="ECO:0000313" key="7">
    <source>
        <dbReference type="EMBL" id="VFK78652.1"/>
    </source>
</evidence>
<dbReference type="SMART" id="SM00382">
    <property type="entry name" value="AAA"/>
    <property type="match status" value="1"/>
</dbReference>
<dbReference type="InterPro" id="IPR003439">
    <property type="entry name" value="ABC_transporter-like_ATP-bd"/>
</dbReference>
<gene>
    <name evidence="7" type="ORF">BECKSD772D_GA0070982_10215</name>
</gene>
<evidence type="ECO:0000256" key="1">
    <source>
        <dbReference type="ARBA" id="ARBA00022448"/>
    </source>
</evidence>
<feature type="domain" description="ABC transporter" evidence="6">
    <location>
        <begin position="3"/>
        <end position="239"/>
    </location>
</feature>
<dbReference type="PANTHER" id="PTHR42794:SF1">
    <property type="entry name" value="HEMIN IMPORT ATP-BINDING PROTEIN HMUV"/>
    <property type="match status" value="1"/>
</dbReference>
<dbReference type="CDD" id="cd03214">
    <property type="entry name" value="ABC_Iron-Siderophores_B12_Hemin"/>
    <property type="match status" value="1"/>
</dbReference>
<keyword evidence="4" id="KW-1278">Translocase</keyword>
<keyword evidence="1" id="KW-0813">Transport</keyword>
<keyword evidence="2" id="KW-0547">Nucleotide-binding</keyword>
<dbReference type="AlphaFoldDB" id="A0A451BK33"/>
<evidence type="ECO:0000259" key="6">
    <source>
        <dbReference type="PROSITE" id="PS50893"/>
    </source>
</evidence>
<name>A0A451BK33_9GAMM</name>
<comment type="function">
    <text evidence="5">Part of the ABC transporter complex HmuTUV involved in hemin import. Responsible for energy coupling to the transport system.</text>
</comment>